<dbReference type="GO" id="GO:0005524">
    <property type="term" value="F:ATP binding"/>
    <property type="evidence" value="ECO:0007669"/>
    <property type="project" value="UniProtKB-KW"/>
</dbReference>
<keyword evidence="4 9" id="KW-0812">Transmembrane</keyword>
<accession>A0A9D0Z8Q1</accession>
<dbReference type="InterPro" id="IPR003593">
    <property type="entry name" value="AAA+_ATPase"/>
</dbReference>
<proteinExistence type="predicted"/>
<feature type="domain" description="ABC transmembrane type-1" evidence="11">
    <location>
        <begin position="32"/>
        <end position="317"/>
    </location>
</feature>
<reference evidence="12" key="2">
    <citation type="journal article" date="2021" name="PeerJ">
        <title>Extensive microbial diversity within the chicken gut microbiome revealed by metagenomics and culture.</title>
        <authorList>
            <person name="Gilroy R."/>
            <person name="Ravi A."/>
            <person name="Getino M."/>
            <person name="Pursley I."/>
            <person name="Horton D.L."/>
            <person name="Alikhan N.F."/>
            <person name="Baker D."/>
            <person name="Gharbi K."/>
            <person name="Hall N."/>
            <person name="Watson M."/>
            <person name="Adriaenssens E.M."/>
            <person name="Foster-Nyarko E."/>
            <person name="Jarju S."/>
            <person name="Secka A."/>
            <person name="Antonio M."/>
            <person name="Oren A."/>
            <person name="Chaudhuri R.R."/>
            <person name="La Ragione R."/>
            <person name="Hildebrand F."/>
            <person name="Pallen M.J."/>
        </authorList>
    </citation>
    <scope>NUCLEOTIDE SEQUENCE</scope>
    <source>
        <strain evidence="12">ChiSxjej2B14-6234</strain>
    </source>
</reference>
<evidence type="ECO:0000256" key="7">
    <source>
        <dbReference type="ARBA" id="ARBA00022989"/>
    </source>
</evidence>
<feature type="transmembrane region" description="Helical" evidence="9">
    <location>
        <begin position="76"/>
        <end position="99"/>
    </location>
</feature>
<reference evidence="12" key="1">
    <citation type="submission" date="2020-10" db="EMBL/GenBank/DDBJ databases">
        <authorList>
            <person name="Gilroy R."/>
        </authorList>
    </citation>
    <scope>NUCLEOTIDE SEQUENCE</scope>
    <source>
        <strain evidence="12">ChiSxjej2B14-6234</strain>
    </source>
</reference>
<keyword evidence="8 9" id="KW-0472">Membrane</keyword>
<dbReference type="Proteomes" id="UP000886887">
    <property type="component" value="Unassembled WGS sequence"/>
</dbReference>
<dbReference type="SMART" id="SM00382">
    <property type="entry name" value="AAA"/>
    <property type="match status" value="1"/>
</dbReference>
<evidence type="ECO:0000259" key="10">
    <source>
        <dbReference type="PROSITE" id="PS50893"/>
    </source>
</evidence>
<dbReference type="Pfam" id="PF00005">
    <property type="entry name" value="ABC_tran"/>
    <property type="match status" value="1"/>
</dbReference>
<dbReference type="InterPro" id="IPR017871">
    <property type="entry name" value="ABC_transporter-like_CS"/>
</dbReference>
<dbReference type="InterPro" id="IPR003439">
    <property type="entry name" value="ABC_transporter-like_ATP-bd"/>
</dbReference>
<dbReference type="AlphaFoldDB" id="A0A9D0Z8Q1"/>
<dbReference type="FunFam" id="3.40.50.300:FF:000287">
    <property type="entry name" value="Multidrug ABC transporter ATP-binding protein"/>
    <property type="match status" value="1"/>
</dbReference>
<comment type="caution">
    <text evidence="12">The sequence shown here is derived from an EMBL/GenBank/DDBJ whole genome shotgun (WGS) entry which is preliminary data.</text>
</comment>
<evidence type="ECO:0000256" key="3">
    <source>
        <dbReference type="ARBA" id="ARBA00022475"/>
    </source>
</evidence>
<dbReference type="PANTHER" id="PTHR43394">
    <property type="entry name" value="ATP-DEPENDENT PERMEASE MDL1, MITOCHONDRIAL"/>
    <property type="match status" value="1"/>
</dbReference>
<sequence length="588" mass="65140">MPPRGKIERPQDRRGVILRLLRYMMRYKGLLLLAVALTVSSNLLQLVGPTLCGLAIDAVEGGPGHVDFARVFLYAGWMVAFYAASSVLSFALSLLMIRISQRITRQMRKDVFDRLMELPVSYFDRTQTGDILSRISYDIDTVNASLSSDLVQILTSLITVVGALLMMIRLSPKLVLVFCVTVPASILLTRYMTGKVRPLFRRRSASLGELNAFVEEMVSGQRTLRAYRREQNVQARFAEKNEDAVQSYYRAEYYGSMVGPCVNLINNISLSLISVMGALLYLAGGITLGNVSSFVLYSRKFSGPINEAANILSELQSACAAAERVFRLIDEPQEPADVPGAQPLRCERGEVRVKDLSFGYDRDRLILKNVNLVARPGSLVAIVGPTGAGKTTLINLLMRFYDPQQGVIEIDGQNTRDVTRRSLRGAFAMVLQETWLFGGTIYENIAYGAGSATREQVVAAAKAAHIHGAIMQLPQGYDTVLREDGGNISKGQKQLLTIARAMLQSAHMLILDEATSNVDTRTEKRIQAAMRSLMQDKTCFVIAHRLSTITSADVILVVRDGNIVEQGSHEELMRRGGFYAELYRAQFQ</sequence>
<dbReference type="SUPFAM" id="SSF90123">
    <property type="entry name" value="ABC transporter transmembrane region"/>
    <property type="match status" value="1"/>
</dbReference>
<evidence type="ECO:0000256" key="6">
    <source>
        <dbReference type="ARBA" id="ARBA00022840"/>
    </source>
</evidence>
<dbReference type="PROSITE" id="PS50893">
    <property type="entry name" value="ABC_TRANSPORTER_2"/>
    <property type="match status" value="1"/>
</dbReference>
<dbReference type="GO" id="GO:0015421">
    <property type="term" value="F:ABC-type oligopeptide transporter activity"/>
    <property type="evidence" value="ECO:0007669"/>
    <property type="project" value="TreeGrafter"/>
</dbReference>
<dbReference type="GO" id="GO:0016887">
    <property type="term" value="F:ATP hydrolysis activity"/>
    <property type="evidence" value="ECO:0007669"/>
    <property type="project" value="InterPro"/>
</dbReference>
<name>A0A9D0Z8Q1_9FIRM</name>
<dbReference type="InterPro" id="IPR027417">
    <property type="entry name" value="P-loop_NTPase"/>
</dbReference>
<gene>
    <name evidence="12" type="ORF">IAB73_03580</name>
</gene>
<keyword evidence="2" id="KW-0813">Transport</keyword>
<evidence type="ECO:0000256" key="9">
    <source>
        <dbReference type="SAM" id="Phobius"/>
    </source>
</evidence>
<dbReference type="InterPro" id="IPR011527">
    <property type="entry name" value="ABC1_TM_dom"/>
</dbReference>
<evidence type="ECO:0000256" key="4">
    <source>
        <dbReference type="ARBA" id="ARBA00022692"/>
    </source>
</evidence>
<feature type="domain" description="ABC transporter" evidence="10">
    <location>
        <begin position="351"/>
        <end position="585"/>
    </location>
</feature>
<dbReference type="PANTHER" id="PTHR43394:SF1">
    <property type="entry name" value="ATP-BINDING CASSETTE SUB-FAMILY B MEMBER 10, MITOCHONDRIAL"/>
    <property type="match status" value="1"/>
</dbReference>
<evidence type="ECO:0000259" key="11">
    <source>
        <dbReference type="PROSITE" id="PS50929"/>
    </source>
</evidence>
<evidence type="ECO:0000256" key="5">
    <source>
        <dbReference type="ARBA" id="ARBA00022741"/>
    </source>
</evidence>
<evidence type="ECO:0000313" key="12">
    <source>
        <dbReference type="EMBL" id="HIQ71276.1"/>
    </source>
</evidence>
<protein>
    <submittedName>
        <fullName evidence="12">ABC transporter ATP-binding protein</fullName>
    </submittedName>
</protein>
<evidence type="ECO:0000313" key="13">
    <source>
        <dbReference type="Proteomes" id="UP000886887"/>
    </source>
</evidence>
<feature type="transmembrane region" description="Helical" evidence="9">
    <location>
        <begin position="150"/>
        <end position="168"/>
    </location>
</feature>
<dbReference type="GO" id="GO:0005886">
    <property type="term" value="C:plasma membrane"/>
    <property type="evidence" value="ECO:0007669"/>
    <property type="project" value="UniProtKB-SubCell"/>
</dbReference>
<dbReference type="SUPFAM" id="SSF52540">
    <property type="entry name" value="P-loop containing nucleoside triphosphate hydrolases"/>
    <property type="match status" value="1"/>
</dbReference>
<dbReference type="Gene3D" id="1.20.1560.10">
    <property type="entry name" value="ABC transporter type 1, transmembrane domain"/>
    <property type="match status" value="1"/>
</dbReference>
<organism evidence="12 13">
    <name type="scientific">Candidatus Onthenecus intestinigallinarum</name>
    <dbReference type="NCBI Taxonomy" id="2840875"/>
    <lineage>
        <taxon>Bacteria</taxon>
        <taxon>Bacillati</taxon>
        <taxon>Bacillota</taxon>
        <taxon>Clostridia</taxon>
        <taxon>Eubacteriales</taxon>
        <taxon>Candidatus Onthenecus</taxon>
    </lineage>
</organism>
<keyword evidence="7 9" id="KW-1133">Transmembrane helix</keyword>
<comment type="subcellular location">
    <subcellularLocation>
        <location evidence="1">Cell membrane</location>
        <topology evidence="1">Multi-pass membrane protein</topology>
    </subcellularLocation>
</comment>
<evidence type="ECO:0000256" key="8">
    <source>
        <dbReference type="ARBA" id="ARBA00023136"/>
    </source>
</evidence>
<dbReference type="PROSITE" id="PS50929">
    <property type="entry name" value="ABC_TM1F"/>
    <property type="match status" value="1"/>
</dbReference>
<dbReference type="CDD" id="cd18547">
    <property type="entry name" value="ABC_6TM_Tm288_like"/>
    <property type="match status" value="1"/>
</dbReference>
<dbReference type="InterPro" id="IPR039421">
    <property type="entry name" value="Type_1_exporter"/>
</dbReference>
<keyword evidence="3" id="KW-1003">Cell membrane</keyword>
<dbReference type="Pfam" id="PF00664">
    <property type="entry name" value="ABC_membrane"/>
    <property type="match status" value="1"/>
</dbReference>
<evidence type="ECO:0000256" key="1">
    <source>
        <dbReference type="ARBA" id="ARBA00004651"/>
    </source>
</evidence>
<evidence type="ECO:0000256" key="2">
    <source>
        <dbReference type="ARBA" id="ARBA00022448"/>
    </source>
</evidence>
<feature type="transmembrane region" description="Helical" evidence="9">
    <location>
        <begin position="174"/>
        <end position="193"/>
    </location>
</feature>
<dbReference type="FunFam" id="1.20.1560.10:FF:000011">
    <property type="entry name" value="Multidrug ABC transporter ATP-binding protein"/>
    <property type="match status" value="1"/>
</dbReference>
<dbReference type="EMBL" id="DVFJ01000009">
    <property type="protein sequence ID" value="HIQ71276.1"/>
    <property type="molecule type" value="Genomic_DNA"/>
</dbReference>
<dbReference type="InterPro" id="IPR036640">
    <property type="entry name" value="ABC1_TM_sf"/>
</dbReference>
<dbReference type="CDD" id="cd03254">
    <property type="entry name" value="ABCC_Glucan_exporter_like"/>
    <property type="match status" value="1"/>
</dbReference>
<keyword evidence="5" id="KW-0547">Nucleotide-binding</keyword>
<keyword evidence="6 12" id="KW-0067">ATP-binding</keyword>
<dbReference type="Gene3D" id="3.40.50.300">
    <property type="entry name" value="P-loop containing nucleotide triphosphate hydrolases"/>
    <property type="match status" value="1"/>
</dbReference>
<dbReference type="PROSITE" id="PS00211">
    <property type="entry name" value="ABC_TRANSPORTER_1"/>
    <property type="match status" value="1"/>
</dbReference>